<feature type="transmembrane region" description="Helical" evidence="1">
    <location>
        <begin position="48"/>
        <end position="68"/>
    </location>
</feature>
<dbReference type="RefSeq" id="WP_056945391.1">
    <property type="nucleotide sequence ID" value="NZ_AYZB01000008.1"/>
</dbReference>
<protein>
    <submittedName>
        <fullName evidence="2">Uncharacterized protein</fullName>
    </submittedName>
</protein>
<evidence type="ECO:0000313" key="3">
    <source>
        <dbReference type="Proteomes" id="UP000050823"/>
    </source>
</evidence>
<comment type="caution">
    <text evidence="2">The sequence shown here is derived from an EMBL/GenBank/DDBJ whole genome shotgun (WGS) entry which is preliminary data.</text>
</comment>
<organism evidence="2 3">
    <name type="scientific">Latilactobacillus graminis DSM 20719</name>
    <dbReference type="NCBI Taxonomy" id="1423752"/>
    <lineage>
        <taxon>Bacteria</taxon>
        <taxon>Bacillati</taxon>
        <taxon>Bacillota</taxon>
        <taxon>Bacilli</taxon>
        <taxon>Lactobacillales</taxon>
        <taxon>Lactobacillaceae</taxon>
        <taxon>Latilactobacillus</taxon>
    </lineage>
</organism>
<sequence>MVQDKKEKGSIKKTLKVIGRETKERSRLLLFGKKTDSKQATPMNRNKLLKWLVYVFAFGLILEIIIGFF</sequence>
<proteinExistence type="predicted"/>
<dbReference type="EMBL" id="AYZB01000008">
    <property type="protein sequence ID" value="KRM23679.1"/>
    <property type="molecule type" value="Genomic_DNA"/>
</dbReference>
<accession>A0AA89I5P3</accession>
<gene>
    <name evidence="2" type="ORF">FC90_GL001471</name>
</gene>
<reference evidence="2 3" key="1">
    <citation type="journal article" date="2015" name="Genome Announc.">
        <title>Expanding the biotechnology potential of lactobacilli through comparative genomics of 213 strains and associated genera.</title>
        <authorList>
            <person name="Sun Z."/>
            <person name="Harris H.M."/>
            <person name="McCann A."/>
            <person name="Guo C."/>
            <person name="Argimon S."/>
            <person name="Zhang W."/>
            <person name="Yang X."/>
            <person name="Jeffery I.B."/>
            <person name="Cooney J.C."/>
            <person name="Kagawa T.F."/>
            <person name="Liu W."/>
            <person name="Song Y."/>
            <person name="Salvetti E."/>
            <person name="Wrobel A."/>
            <person name="Rasinkangas P."/>
            <person name="Parkhill J."/>
            <person name="Rea M.C."/>
            <person name="O'Sullivan O."/>
            <person name="Ritari J."/>
            <person name="Douillard F.P."/>
            <person name="Paul Ross R."/>
            <person name="Yang R."/>
            <person name="Briner A.E."/>
            <person name="Felis G.E."/>
            <person name="de Vos W.M."/>
            <person name="Barrangou R."/>
            <person name="Klaenhammer T.R."/>
            <person name="Caufield P.W."/>
            <person name="Cui Y."/>
            <person name="Zhang H."/>
            <person name="O'Toole P.W."/>
        </authorList>
    </citation>
    <scope>NUCLEOTIDE SEQUENCE [LARGE SCALE GENOMIC DNA]</scope>
    <source>
        <strain evidence="2 3">DSM 20719</strain>
    </source>
</reference>
<dbReference type="AlphaFoldDB" id="A0AA89I5P3"/>
<keyword evidence="1" id="KW-0812">Transmembrane</keyword>
<keyword evidence="1" id="KW-1133">Transmembrane helix</keyword>
<evidence type="ECO:0000256" key="1">
    <source>
        <dbReference type="SAM" id="Phobius"/>
    </source>
</evidence>
<name>A0AA89I5P3_9LACO</name>
<keyword evidence="1" id="KW-0472">Membrane</keyword>
<dbReference type="Proteomes" id="UP000050823">
    <property type="component" value="Unassembled WGS sequence"/>
</dbReference>
<evidence type="ECO:0000313" key="2">
    <source>
        <dbReference type="EMBL" id="KRM23679.1"/>
    </source>
</evidence>